<protein>
    <submittedName>
        <fullName evidence="1">Uncharacterized protein</fullName>
    </submittedName>
</protein>
<evidence type="ECO:0000313" key="2">
    <source>
        <dbReference type="Proteomes" id="UP001362999"/>
    </source>
</evidence>
<name>A0AAW0CCQ2_9AGAR</name>
<evidence type="ECO:0000313" key="1">
    <source>
        <dbReference type="EMBL" id="KAK7035685.1"/>
    </source>
</evidence>
<dbReference type="EMBL" id="JAWWNJ010000019">
    <property type="protein sequence ID" value="KAK7035685.1"/>
    <property type="molecule type" value="Genomic_DNA"/>
</dbReference>
<accession>A0AAW0CCQ2</accession>
<sequence>MSIKSLSAFAKHCPCLDGLALTIFDTRDVPLVVDHTLNSQLPLARLDVGVSQLQPENILKVTDFLTKLFPNLIDVSVFDEMMWEGFEDVGEQNLPAYLANPEAYRRFQAWRQVREELESAHPSSPASGFDTSDPIAAMLQSFLSSRPQGQSLPLHLLQ</sequence>
<dbReference type="AlphaFoldDB" id="A0AAW0CCQ2"/>
<reference evidence="1 2" key="1">
    <citation type="journal article" date="2024" name="J Genomics">
        <title>Draft genome sequencing and assembly of Favolaschia claudopus CIRM-BRFM 2984 isolated from oak limbs.</title>
        <authorList>
            <person name="Navarro D."/>
            <person name="Drula E."/>
            <person name="Chaduli D."/>
            <person name="Cazenave R."/>
            <person name="Ahrendt S."/>
            <person name="Wang J."/>
            <person name="Lipzen A."/>
            <person name="Daum C."/>
            <person name="Barry K."/>
            <person name="Grigoriev I.V."/>
            <person name="Favel A."/>
            <person name="Rosso M.N."/>
            <person name="Martin F."/>
        </authorList>
    </citation>
    <scope>NUCLEOTIDE SEQUENCE [LARGE SCALE GENOMIC DNA]</scope>
    <source>
        <strain evidence="1 2">CIRM-BRFM 2984</strain>
    </source>
</reference>
<comment type="caution">
    <text evidence="1">The sequence shown here is derived from an EMBL/GenBank/DDBJ whole genome shotgun (WGS) entry which is preliminary data.</text>
</comment>
<organism evidence="1 2">
    <name type="scientific">Favolaschia claudopus</name>
    <dbReference type="NCBI Taxonomy" id="2862362"/>
    <lineage>
        <taxon>Eukaryota</taxon>
        <taxon>Fungi</taxon>
        <taxon>Dikarya</taxon>
        <taxon>Basidiomycota</taxon>
        <taxon>Agaricomycotina</taxon>
        <taxon>Agaricomycetes</taxon>
        <taxon>Agaricomycetidae</taxon>
        <taxon>Agaricales</taxon>
        <taxon>Marasmiineae</taxon>
        <taxon>Mycenaceae</taxon>
        <taxon>Favolaschia</taxon>
    </lineage>
</organism>
<keyword evidence="2" id="KW-1185">Reference proteome</keyword>
<gene>
    <name evidence="1" type="ORF">R3P38DRAFT_3483617</name>
</gene>
<dbReference type="Proteomes" id="UP001362999">
    <property type="component" value="Unassembled WGS sequence"/>
</dbReference>
<proteinExistence type="predicted"/>